<dbReference type="GO" id="GO:0016787">
    <property type="term" value="F:hydrolase activity"/>
    <property type="evidence" value="ECO:0007669"/>
    <property type="project" value="UniProtKB-KW"/>
</dbReference>
<organism evidence="4 5">
    <name type="scientific">Serinibacter arcticus</name>
    <dbReference type="NCBI Taxonomy" id="1655435"/>
    <lineage>
        <taxon>Bacteria</taxon>
        <taxon>Bacillati</taxon>
        <taxon>Actinomycetota</taxon>
        <taxon>Actinomycetes</taxon>
        <taxon>Micrococcales</taxon>
        <taxon>Beutenbergiaceae</taxon>
        <taxon>Serinibacter</taxon>
    </lineage>
</organism>
<evidence type="ECO:0000256" key="1">
    <source>
        <dbReference type="ARBA" id="ARBA00006499"/>
    </source>
</evidence>
<proteinExistence type="inferred from homology"/>
<dbReference type="Pfam" id="PF02230">
    <property type="entry name" value="Abhydrolase_2"/>
    <property type="match status" value="1"/>
</dbReference>
<dbReference type="InterPro" id="IPR029058">
    <property type="entry name" value="AB_hydrolase_fold"/>
</dbReference>
<keyword evidence="5" id="KW-1185">Reference proteome</keyword>
<dbReference type="RefSeq" id="WP_109228531.1">
    <property type="nucleotide sequence ID" value="NZ_PYHR01000002.1"/>
</dbReference>
<sequence>MTPLAVDDSATFRRPGADPDAPLLLVLHGYGASEGDLLALLPHLGHDGDAAFLRAPLALGPGQWAWFPITTIGSPDVTAVQAAAEAVLAWLAEHADGRDVVALGFSQGSTVALQVARTEPGRLAALVVLSGFVMPAAQAGDAALAALAPPAFFGHGTADAIIPPPVTALTSDWLARHTSVTERSYPGLPHGVSGEELVDVREFLTGLDAR</sequence>
<dbReference type="PANTHER" id="PTHR10655">
    <property type="entry name" value="LYSOPHOSPHOLIPASE-RELATED"/>
    <property type="match status" value="1"/>
</dbReference>
<keyword evidence="2" id="KW-0378">Hydrolase</keyword>
<accession>A0A2U1ZT38</accession>
<reference evidence="4 5" key="1">
    <citation type="submission" date="2018-03" db="EMBL/GenBank/DDBJ databases">
        <title>Genome assembly of novel Miniimonas species PCH200.</title>
        <authorList>
            <person name="Thakur V."/>
            <person name="Kumar V."/>
            <person name="Singh D."/>
        </authorList>
    </citation>
    <scope>NUCLEOTIDE SEQUENCE [LARGE SCALE GENOMIC DNA]</scope>
    <source>
        <strain evidence="4 5">PCH200</strain>
    </source>
</reference>
<comment type="similarity">
    <text evidence="1">Belongs to the AB hydrolase superfamily. AB hydrolase 2 family.</text>
</comment>
<dbReference type="Proteomes" id="UP000245166">
    <property type="component" value="Unassembled WGS sequence"/>
</dbReference>
<feature type="domain" description="Phospholipase/carboxylesterase/thioesterase" evidence="3">
    <location>
        <begin position="16"/>
        <end position="205"/>
    </location>
</feature>
<evidence type="ECO:0000259" key="3">
    <source>
        <dbReference type="Pfam" id="PF02230"/>
    </source>
</evidence>
<dbReference type="InterPro" id="IPR003140">
    <property type="entry name" value="PLipase/COase/thioEstase"/>
</dbReference>
<dbReference type="EMBL" id="PYHR01000002">
    <property type="protein sequence ID" value="PWD50147.1"/>
    <property type="molecule type" value="Genomic_DNA"/>
</dbReference>
<dbReference type="OrthoDB" id="9780848at2"/>
<evidence type="ECO:0000313" key="5">
    <source>
        <dbReference type="Proteomes" id="UP000245166"/>
    </source>
</evidence>
<dbReference type="AlphaFoldDB" id="A0A2U1ZT38"/>
<evidence type="ECO:0000313" key="4">
    <source>
        <dbReference type="EMBL" id="PWD50147.1"/>
    </source>
</evidence>
<evidence type="ECO:0000256" key="2">
    <source>
        <dbReference type="ARBA" id="ARBA00022801"/>
    </source>
</evidence>
<dbReference type="PANTHER" id="PTHR10655:SF17">
    <property type="entry name" value="LYSOPHOSPHOLIPASE-LIKE PROTEIN 1"/>
    <property type="match status" value="1"/>
</dbReference>
<dbReference type="SUPFAM" id="SSF53474">
    <property type="entry name" value="alpha/beta-Hydrolases"/>
    <property type="match status" value="1"/>
</dbReference>
<gene>
    <name evidence="4" type="ORF">C8046_05160</name>
</gene>
<name>A0A2U1ZT38_9MICO</name>
<comment type="caution">
    <text evidence="4">The sequence shown here is derived from an EMBL/GenBank/DDBJ whole genome shotgun (WGS) entry which is preliminary data.</text>
</comment>
<dbReference type="Gene3D" id="3.40.50.1820">
    <property type="entry name" value="alpha/beta hydrolase"/>
    <property type="match status" value="1"/>
</dbReference>
<protein>
    <recommendedName>
        <fullName evidence="3">Phospholipase/carboxylesterase/thioesterase domain-containing protein</fullName>
    </recommendedName>
</protein>
<dbReference type="InterPro" id="IPR050565">
    <property type="entry name" value="LYPA1-2/EST-like"/>
</dbReference>